<dbReference type="PROSITE" id="PS50966">
    <property type="entry name" value="ZF_SWIM"/>
    <property type="match status" value="1"/>
</dbReference>
<proteinExistence type="predicted"/>
<name>A0A5C3E1V5_9BASI</name>
<dbReference type="SUPFAM" id="SSF57850">
    <property type="entry name" value="RING/U-box"/>
    <property type="match status" value="1"/>
</dbReference>
<dbReference type="Proteomes" id="UP000324022">
    <property type="component" value="Unassembled WGS sequence"/>
</dbReference>
<dbReference type="InterPro" id="IPR013083">
    <property type="entry name" value="Znf_RING/FYVE/PHD"/>
</dbReference>
<feature type="domain" description="SWIM-type" evidence="4">
    <location>
        <begin position="204"/>
        <end position="237"/>
    </location>
</feature>
<dbReference type="PANTHER" id="PTHR21540">
    <property type="entry name" value="RING FINGER AND SWIM DOMAIN-CONTAINING PROTEIN 2"/>
    <property type="match status" value="1"/>
</dbReference>
<evidence type="ECO:0000256" key="2">
    <source>
        <dbReference type="SAM" id="MobiDB-lite"/>
    </source>
</evidence>
<sequence>MGTSDDEGFVVVDAQGPNIRPSARRAPTRKSARNKLPAIPKASSSQEPKDDASGLNSNHPSRRAPSASPIKRKRSTNSASRSPARSLSPCEIDELDEGASRRYKKPAASSSTPKDISATSSSPAKRKSKAAEKEAKPKKPSKAALERAKLEEIRKDKHFKKLDDATIKRISKAHHERLYLIHRYRDGVQLKEAFDVCGSKGNVYKILIDRNVSCSCMDFKLRRQVCKHLLFVYIKVLRLASHLPVYSNIRLTDEQVQQVFDEALNDPVAQALAKPELRDAWKKAVGYKSDGSESAPDSSASGSNDAPVGKRLIPEEGDVCGVCYEDLEPGSVEGLEFCLESCGRPIHTDCLETWFKTRGFARTCIWCRAKWHDPYEEQGHGHKKDNGYGIGLGRRGAVVDSSGRQLNLAAAVGREEDVVDLADAENPEGHDPDALPDATDANEPSGWD</sequence>
<evidence type="ECO:0000259" key="4">
    <source>
        <dbReference type="PROSITE" id="PS50966"/>
    </source>
</evidence>
<dbReference type="EMBL" id="OOIN01000008">
    <property type="protein sequence ID" value="SPO24693.1"/>
    <property type="molecule type" value="Genomic_DNA"/>
</dbReference>
<dbReference type="InterPro" id="IPR039903">
    <property type="entry name" value="Zswim2"/>
</dbReference>
<dbReference type="InterPro" id="IPR007527">
    <property type="entry name" value="Znf_SWIM"/>
</dbReference>
<feature type="compositionally biased region" description="Acidic residues" evidence="2">
    <location>
        <begin position="417"/>
        <end position="426"/>
    </location>
</feature>
<dbReference type="AlphaFoldDB" id="A0A5C3E1V5"/>
<feature type="domain" description="RING-type" evidence="3">
    <location>
        <begin position="320"/>
        <end position="368"/>
    </location>
</feature>
<feature type="region of interest" description="Disordered" evidence="2">
    <location>
        <begin position="1"/>
        <end position="145"/>
    </location>
</feature>
<dbReference type="OrthoDB" id="2122982at2759"/>
<dbReference type="GO" id="GO:0061630">
    <property type="term" value="F:ubiquitin protein ligase activity"/>
    <property type="evidence" value="ECO:0007669"/>
    <property type="project" value="InterPro"/>
</dbReference>
<evidence type="ECO:0000313" key="5">
    <source>
        <dbReference type="EMBL" id="SPO24693.1"/>
    </source>
</evidence>
<accession>A0A5C3E1V5</accession>
<organism evidence="5 6">
    <name type="scientific">Ustilago trichophora</name>
    <dbReference type="NCBI Taxonomy" id="86804"/>
    <lineage>
        <taxon>Eukaryota</taxon>
        <taxon>Fungi</taxon>
        <taxon>Dikarya</taxon>
        <taxon>Basidiomycota</taxon>
        <taxon>Ustilaginomycotina</taxon>
        <taxon>Ustilaginomycetes</taxon>
        <taxon>Ustilaginales</taxon>
        <taxon>Ustilaginaceae</taxon>
        <taxon>Ustilago</taxon>
    </lineage>
</organism>
<keyword evidence="1" id="KW-0479">Metal-binding</keyword>
<keyword evidence="1" id="KW-0863">Zinc-finger</keyword>
<feature type="compositionally biased region" description="Basic residues" evidence="2">
    <location>
        <begin position="22"/>
        <end position="33"/>
    </location>
</feature>
<dbReference type="GO" id="GO:0008270">
    <property type="term" value="F:zinc ion binding"/>
    <property type="evidence" value="ECO:0007669"/>
    <property type="project" value="UniProtKB-KW"/>
</dbReference>
<dbReference type="Gene3D" id="3.30.40.10">
    <property type="entry name" value="Zinc/RING finger domain, C3HC4 (zinc finger)"/>
    <property type="match status" value="1"/>
</dbReference>
<keyword evidence="6" id="KW-1185">Reference proteome</keyword>
<reference evidence="5 6" key="1">
    <citation type="submission" date="2018-03" db="EMBL/GenBank/DDBJ databases">
        <authorList>
            <person name="Guldener U."/>
        </authorList>
    </citation>
    <scope>NUCLEOTIDE SEQUENCE [LARGE SCALE GENOMIC DNA]</scope>
    <source>
        <strain evidence="5 6">NBRC100155</strain>
    </source>
</reference>
<keyword evidence="1" id="KW-0862">Zinc</keyword>
<evidence type="ECO:0000313" key="6">
    <source>
        <dbReference type="Proteomes" id="UP000324022"/>
    </source>
</evidence>
<feature type="compositionally biased region" description="Low complexity" evidence="2">
    <location>
        <begin position="292"/>
        <end position="307"/>
    </location>
</feature>
<feature type="region of interest" description="Disordered" evidence="2">
    <location>
        <begin position="288"/>
        <end position="309"/>
    </location>
</feature>
<dbReference type="InterPro" id="IPR001841">
    <property type="entry name" value="Znf_RING"/>
</dbReference>
<feature type="compositionally biased region" description="Low complexity" evidence="2">
    <location>
        <begin position="78"/>
        <end position="89"/>
    </location>
</feature>
<dbReference type="PANTHER" id="PTHR21540:SF0">
    <property type="entry name" value="PHD FAMILY PROTEIN"/>
    <property type="match status" value="1"/>
</dbReference>
<evidence type="ECO:0000256" key="1">
    <source>
        <dbReference type="PROSITE-ProRule" id="PRU00175"/>
    </source>
</evidence>
<gene>
    <name evidence="5" type="ORF">UTRI_01659_B</name>
</gene>
<evidence type="ECO:0000259" key="3">
    <source>
        <dbReference type="PROSITE" id="PS50089"/>
    </source>
</evidence>
<evidence type="ECO:0008006" key="7">
    <source>
        <dbReference type="Google" id="ProtNLM"/>
    </source>
</evidence>
<feature type="region of interest" description="Disordered" evidence="2">
    <location>
        <begin position="417"/>
        <end position="448"/>
    </location>
</feature>
<dbReference type="PROSITE" id="PS50089">
    <property type="entry name" value="ZF_RING_2"/>
    <property type="match status" value="1"/>
</dbReference>
<protein>
    <recommendedName>
        <fullName evidence="7">SWIM-type domain-containing protein</fullName>
    </recommendedName>
</protein>